<dbReference type="Proteomes" id="UP000317778">
    <property type="component" value="Unassembled WGS sequence"/>
</dbReference>
<sequence length="206" mass="22242">MKVVNWITLLALGVNVSCMGLAPIYDTAITHKGLTVGGGIGYHQYEVESSSGFIHIHDGMQGIRPDVAVSYAFSNWFSLVGRAGVIIGTDIPQGNPAQEPSFGLGLKFSTPWQIFNLGLRAEADWPRLASLTPMMGFSTRKGHEIITLGIQTAFGIAPTGAFINLHPLRGSHLFAAFGEDEICIGVGYTYNFPRKGKEDGNEVDEE</sequence>
<reference evidence="1 2" key="1">
    <citation type="submission" date="2017-06" db="EMBL/GenBank/DDBJ databases">
        <title>Novel microbial phyla capable of carbon fixation and sulfur reduction in deep-sea sediments.</title>
        <authorList>
            <person name="Huang J."/>
            <person name="Baker B."/>
            <person name="Wang Y."/>
        </authorList>
    </citation>
    <scope>NUCLEOTIDE SEQUENCE [LARGE SCALE GENOMIC DNA]</scope>
    <source>
        <strain evidence="1">B3_TA06</strain>
    </source>
</reference>
<evidence type="ECO:0000313" key="2">
    <source>
        <dbReference type="Proteomes" id="UP000317778"/>
    </source>
</evidence>
<name>A0A532V8L1_UNCT6</name>
<proteinExistence type="predicted"/>
<evidence type="ECO:0008006" key="3">
    <source>
        <dbReference type="Google" id="ProtNLM"/>
    </source>
</evidence>
<dbReference type="AlphaFoldDB" id="A0A532V8L1"/>
<evidence type="ECO:0000313" key="1">
    <source>
        <dbReference type="EMBL" id="TKJ43529.1"/>
    </source>
</evidence>
<gene>
    <name evidence="1" type="ORF">CEE36_04130</name>
</gene>
<comment type="caution">
    <text evidence="1">The sequence shown here is derived from an EMBL/GenBank/DDBJ whole genome shotgun (WGS) entry which is preliminary data.</text>
</comment>
<dbReference type="EMBL" id="NJBO01000004">
    <property type="protein sequence ID" value="TKJ43529.1"/>
    <property type="molecule type" value="Genomic_DNA"/>
</dbReference>
<protein>
    <recommendedName>
        <fullName evidence="3">Outer membrane protein beta-barrel domain-containing protein</fullName>
    </recommendedName>
</protein>
<accession>A0A532V8L1</accession>
<organism evidence="1 2">
    <name type="scientific">candidate division TA06 bacterium B3_TA06</name>
    <dbReference type="NCBI Taxonomy" id="2012487"/>
    <lineage>
        <taxon>Bacteria</taxon>
        <taxon>Bacteria division TA06</taxon>
    </lineage>
</organism>